<dbReference type="EMBL" id="QZCW01000001">
    <property type="protein sequence ID" value="MCW5320672.1"/>
    <property type="molecule type" value="Genomic_DNA"/>
</dbReference>
<evidence type="ECO:0000256" key="1">
    <source>
        <dbReference type="ARBA" id="ARBA00022448"/>
    </source>
</evidence>
<organism evidence="6 7">
    <name type="scientific">Verminephrobacter aporrectodeae subsp. tuberculatae</name>
    <dbReference type="NCBI Taxonomy" id="1110392"/>
    <lineage>
        <taxon>Bacteria</taxon>
        <taxon>Pseudomonadati</taxon>
        <taxon>Pseudomonadota</taxon>
        <taxon>Betaproteobacteria</taxon>
        <taxon>Burkholderiales</taxon>
        <taxon>Comamonadaceae</taxon>
        <taxon>Verminephrobacter</taxon>
    </lineage>
</organism>
<dbReference type="CDD" id="cd03230">
    <property type="entry name" value="ABC_DR_subfamily_A"/>
    <property type="match status" value="1"/>
</dbReference>
<protein>
    <submittedName>
        <fullName evidence="6">ABC transporter ATP-binding protein</fullName>
    </submittedName>
</protein>
<evidence type="ECO:0000313" key="7">
    <source>
        <dbReference type="Proteomes" id="UP001208935"/>
    </source>
</evidence>
<gene>
    <name evidence="6" type="ORF">D5039_05635</name>
</gene>
<dbReference type="SUPFAM" id="SSF52540">
    <property type="entry name" value="P-loop containing nucleoside triphosphate hydrolases"/>
    <property type="match status" value="1"/>
</dbReference>
<keyword evidence="2" id="KW-1003">Cell membrane</keyword>
<evidence type="ECO:0000313" key="6">
    <source>
        <dbReference type="EMBL" id="MCW5320672.1"/>
    </source>
</evidence>
<dbReference type="PANTHER" id="PTHR42939">
    <property type="entry name" value="ABC TRANSPORTER ATP-BINDING PROTEIN ALBC-RELATED"/>
    <property type="match status" value="1"/>
</dbReference>
<comment type="caution">
    <text evidence="6">The sequence shown here is derived from an EMBL/GenBank/DDBJ whole genome shotgun (WGS) entry which is preliminary data.</text>
</comment>
<evidence type="ECO:0000256" key="3">
    <source>
        <dbReference type="ARBA" id="ARBA00022741"/>
    </source>
</evidence>
<dbReference type="Gene3D" id="3.40.50.300">
    <property type="entry name" value="P-loop containing nucleotide triphosphate hydrolases"/>
    <property type="match status" value="1"/>
</dbReference>
<keyword evidence="3" id="KW-0547">Nucleotide-binding</keyword>
<feature type="domain" description="ABC transporter" evidence="5">
    <location>
        <begin position="3"/>
        <end position="228"/>
    </location>
</feature>
<sequence length="238" mass="25828">MTLRFHNISKTFGYQKVLDRVSYAFGTGLYALHGSNGIGKSTLLSILAGILEPDAGEIEVAGHSLHSAPLEAKARLSYVPDKCPIYPFMTGCELLQFVARAKGTLICPDVEALLESFALGAYLNTRFGQMSLGTQKKTMLASAWIGQPSVMLMDESSNGLDLATRDVLIARIRQMREKALILISTHDAEFAQSTGAEVLPFSKLHGPLMRSHECRRGPPAHERAAGHCCIDPENGAVE</sequence>
<dbReference type="GO" id="GO:0005524">
    <property type="term" value="F:ATP binding"/>
    <property type="evidence" value="ECO:0007669"/>
    <property type="project" value="UniProtKB-KW"/>
</dbReference>
<keyword evidence="7" id="KW-1185">Reference proteome</keyword>
<dbReference type="PROSITE" id="PS50893">
    <property type="entry name" value="ABC_TRANSPORTER_2"/>
    <property type="match status" value="1"/>
</dbReference>
<dbReference type="InterPro" id="IPR003593">
    <property type="entry name" value="AAA+_ATPase"/>
</dbReference>
<dbReference type="Proteomes" id="UP001208935">
    <property type="component" value="Unassembled WGS sequence"/>
</dbReference>
<dbReference type="SMART" id="SM00382">
    <property type="entry name" value="AAA"/>
    <property type="match status" value="1"/>
</dbReference>
<dbReference type="PANTHER" id="PTHR42939:SF1">
    <property type="entry name" value="ABC TRANSPORTER ATP-BINDING PROTEIN ALBC-RELATED"/>
    <property type="match status" value="1"/>
</dbReference>
<dbReference type="InterPro" id="IPR051782">
    <property type="entry name" value="ABC_Transporter_VariousFunc"/>
</dbReference>
<dbReference type="InterPro" id="IPR003439">
    <property type="entry name" value="ABC_transporter-like_ATP-bd"/>
</dbReference>
<reference evidence="7" key="1">
    <citation type="submission" date="2023-07" db="EMBL/GenBank/DDBJ databases">
        <title>Verminephrobacter genomes.</title>
        <authorList>
            <person name="Lund M.B."/>
        </authorList>
    </citation>
    <scope>NUCLEOTIDE SEQUENCE [LARGE SCALE GENOMIC DNA]</scope>
    <source>
        <strain evidence="7">AtM5-05</strain>
    </source>
</reference>
<dbReference type="InterPro" id="IPR027417">
    <property type="entry name" value="P-loop_NTPase"/>
</dbReference>
<dbReference type="Pfam" id="PF00005">
    <property type="entry name" value="ABC_tran"/>
    <property type="match status" value="1"/>
</dbReference>
<evidence type="ECO:0000256" key="4">
    <source>
        <dbReference type="ARBA" id="ARBA00022840"/>
    </source>
</evidence>
<evidence type="ECO:0000256" key="2">
    <source>
        <dbReference type="ARBA" id="ARBA00022475"/>
    </source>
</evidence>
<keyword evidence="1" id="KW-0813">Transport</keyword>
<keyword evidence="4 6" id="KW-0067">ATP-binding</keyword>
<keyword evidence="2" id="KW-0472">Membrane</keyword>
<accession>A0ABT3KQS5</accession>
<evidence type="ECO:0000259" key="5">
    <source>
        <dbReference type="PROSITE" id="PS50893"/>
    </source>
</evidence>
<proteinExistence type="predicted"/>
<name>A0ABT3KQS5_9BURK</name>